<accession>A0A0R1RBF5</accession>
<dbReference type="RefSeq" id="WP_017260885.1">
    <property type="nucleotide sequence ID" value="NZ_AUAW01000009.1"/>
</dbReference>
<keyword evidence="2" id="KW-1185">Reference proteome</keyword>
<name>A0A0R1RBF5_9LACO</name>
<dbReference type="AlphaFoldDB" id="A0A0R1RBF5"/>
<reference evidence="1 2" key="1">
    <citation type="journal article" date="2015" name="Genome Announc.">
        <title>Expanding the biotechnology potential of lactobacilli through comparative genomics of 213 strains and associated genera.</title>
        <authorList>
            <person name="Sun Z."/>
            <person name="Harris H.M."/>
            <person name="McCann A."/>
            <person name="Guo C."/>
            <person name="Argimon S."/>
            <person name="Zhang W."/>
            <person name="Yang X."/>
            <person name="Jeffery I.B."/>
            <person name="Cooney J.C."/>
            <person name="Kagawa T.F."/>
            <person name="Liu W."/>
            <person name="Song Y."/>
            <person name="Salvetti E."/>
            <person name="Wrobel A."/>
            <person name="Rasinkangas P."/>
            <person name="Parkhill J."/>
            <person name="Rea M.C."/>
            <person name="O'Sullivan O."/>
            <person name="Ritari J."/>
            <person name="Douillard F.P."/>
            <person name="Paul Ross R."/>
            <person name="Yang R."/>
            <person name="Briner A.E."/>
            <person name="Felis G.E."/>
            <person name="de Vos W.M."/>
            <person name="Barrangou R."/>
            <person name="Klaenhammer T.R."/>
            <person name="Caufield P.W."/>
            <person name="Cui Y."/>
            <person name="Zhang H."/>
            <person name="O'Toole P.W."/>
        </authorList>
    </citation>
    <scope>NUCLEOTIDE SEQUENCE [LARGE SCALE GENOMIC DNA]</scope>
    <source>
        <strain evidence="1 2">DSM 15814</strain>
    </source>
</reference>
<dbReference type="STRING" id="1114972.FD35_GL002692"/>
<evidence type="ECO:0000313" key="2">
    <source>
        <dbReference type="Proteomes" id="UP000051999"/>
    </source>
</evidence>
<dbReference type="Proteomes" id="UP000051999">
    <property type="component" value="Unassembled WGS sequence"/>
</dbReference>
<protein>
    <submittedName>
        <fullName evidence="1">Uncharacterized protein</fullName>
    </submittedName>
</protein>
<comment type="caution">
    <text evidence="1">The sequence shown here is derived from an EMBL/GenBank/DDBJ whole genome shotgun (WGS) entry which is preliminary data.</text>
</comment>
<proteinExistence type="predicted"/>
<dbReference type="EMBL" id="AZFF01000009">
    <property type="protein sequence ID" value="KRL54351.1"/>
    <property type="molecule type" value="Genomic_DNA"/>
</dbReference>
<organism evidence="1 2">
    <name type="scientific">Furfurilactobacillus rossiae DSM 15814</name>
    <dbReference type="NCBI Taxonomy" id="1114972"/>
    <lineage>
        <taxon>Bacteria</taxon>
        <taxon>Bacillati</taxon>
        <taxon>Bacillota</taxon>
        <taxon>Bacilli</taxon>
        <taxon>Lactobacillales</taxon>
        <taxon>Lactobacillaceae</taxon>
        <taxon>Furfurilactobacillus</taxon>
    </lineage>
</organism>
<dbReference type="OrthoDB" id="9866085at2"/>
<evidence type="ECO:0000313" key="1">
    <source>
        <dbReference type="EMBL" id="KRL54351.1"/>
    </source>
</evidence>
<gene>
    <name evidence="1" type="ORF">FD35_GL002692</name>
</gene>
<sequence length="71" mass="8218">MEKLKASLTNKKQYHDDQLGDYKMTALELGSGFFQFDIDSLIYQGRIVESRRNDGTFLTTLGDQERVIEIE</sequence>
<dbReference type="PATRIC" id="fig|1114972.6.peg.2759"/>